<feature type="domain" description="Response regulatory" evidence="10">
    <location>
        <begin position="2"/>
        <end position="119"/>
    </location>
</feature>
<evidence type="ECO:0000256" key="6">
    <source>
        <dbReference type="ARBA" id="ARBA00023125"/>
    </source>
</evidence>
<keyword evidence="7" id="KW-0010">Activator</keyword>
<dbReference type="PANTHER" id="PTHR45526:SF6">
    <property type="entry name" value="TRANSCRIPTIONAL REGULATORY PROTEIN CITT"/>
    <property type="match status" value="1"/>
</dbReference>
<keyword evidence="4" id="KW-0902">Two-component regulatory system</keyword>
<evidence type="ECO:0000313" key="12">
    <source>
        <dbReference type="Proteomes" id="UP000027142"/>
    </source>
</evidence>
<name>A0A060M1C0_9BACI</name>
<sequence>MNVLIAEDDYRLVMIHSEYVLACSGFHLVGYVLNGQELFKRLDEEEHVDLLLLDLYFPDIERVELLQEIRRKYPKLDILIISASDDMAILQQAKRCGVFAFLQKPVDAALFKQTLEAYAAQQSFFNRPYATFSNEDGARVLGGSLSLKAASTLHPDLPSGIDAITLQRVYDLLHHSEEGLTIEKTCEELGVSRTTARRYLEHLVREDTSYTQLSYGEIGRPERRYRLKHP</sequence>
<dbReference type="InterPro" id="IPR011006">
    <property type="entry name" value="CheY-like_superfamily"/>
</dbReference>
<evidence type="ECO:0000313" key="11">
    <source>
        <dbReference type="EMBL" id="AIC96222.1"/>
    </source>
</evidence>
<comment type="subcellular location">
    <subcellularLocation>
        <location evidence="1">Cytoplasm</location>
    </subcellularLocation>
</comment>
<dbReference type="GO" id="GO:0005737">
    <property type="term" value="C:cytoplasm"/>
    <property type="evidence" value="ECO:0007669"/>
    <property type="project" value="UniProtKB-SubCell"/>
</dbReference>
<evidence type="ECO:0000256" key="4">
    <source>
        <dbReference type="ARBA" id="ARBA00023012"/>
    </source>
</evidence>
<dbReference type="AlphaFoldDB" id="A0A060M1C0"/>
<dbReference type="PATRIC" id="fig|1246626.3.peg.3669"/>
<dbReference type="RefSeq" id="WP_038483961.1">
    <property type="nucleotide sequence ID" value="NZ_CP003923.1"/>
</dbReference>
<dbReference type="InterPro" id="IPR051271">
    <property type="entry name" value="2C-system_Tx_regulators"/>
</dbReference>
<accession>A0A060M1C0</accession>
<proteinExistence type="predicted"/>
<dbReference type="SUPFAM" id="SSF52172">
    <property type="entry name" value="CheY-like"/>
    <property type="match status" value="1"/>
</dbReference>
<dbReference type="Pfam" id="PF20714">
    <property type="entry name" value="HTH_64"/>
    <property type="match status" value="1"/>
</dbReference>
<protein>
    <submittedName>
        <fullName evidence="11">Transcriptional regulatory protein CitT</fullName>
    </submittedName>
</protein>
<dbReference type="InterPro" id="IPR024187">
    <property type="entry name" value="Sig_transdc_resp-reg_cit/mal"/>
</dbReference>
<dbReference type="PIRSF" id="PIRSF006171">
    <property type="entry name" value="RR_citrat_malat"/>
    <property type="match status" value="1"/>
</dbReference>
<keyword evidence="8" id="KW-0804">Transcription</keyword>
<evidence type="ECO:0000256" key="2">
    <source>
        <dbReference type="ARBA" id="ARBA00022490"/>
    </source>
</evidence>
<dbReference type="EMBL" id="CP003923">
    <property type="protein sequence ID" value="AIC96222.1"/>
    <property type="molecule type" value="Genomic_DNA"/>
</dbReference>
<dbReference type="OrthoDB" id="9759232at2"/>
<reference evidence="11 12" key="1">
    <citation type="journal article" date="2014" name="Gene">
        <title>A comparative genomic analysis of the alkalitolerant soil bacterium Bacillus lehensis G1.</title>
        <authorList>
            <person name="Noor Y.M."/>
            <person name="Samsulrizal N.H."/>
            <person name="Jema'on N.A."/>
            <person name="Low K.O."/>
            <person name="Ramli A.N."/>
            <person name="Alias N.I."/>
            <person name="Damis S.I."/>
            <person name="Fuzi S.F."/>
            <person name="Isa M.N."/>
            <person name="Murad A.M."/>
            <person name="Raih M.F."/>
            <person name="Bakar F.D."/>
            <person name="Najimudin N."/>
            <person name="Mahadi N.M."/>
            <person name="Illias R.M."/>
        </authorList>
    </citation>
    <scope>NUCLEOTIDE SEQUENCE [LARGE SCALE GENOMIC DNA]</scope>
    <source>
        <strain evidence="11 12">G1</strain>
    </source>
</reference>
<organism evidence="11 12">
    <name type="scientific">Shouchella lehensis G1</name>
    <dbReference type="NCBI Taxonomy" id="1246626"/>
    <lineage>
        <taxon>Bacteria</taxon>
        <taxon>Bacillati</taxon>
        <taxon>Bacillota</taxon>
        <taxon>Bacilli</taxon>
        <taxon>Bacillales</taxon>
        <taxon>Bacillaceae</taxon>
        <taxon>Shouchella</taxon>
    </lineage>
</organism>
<dbReference type="eggNOG" id="COG4565">
    <property type="taxonomic scope" value="Bacteria"/>
</dbReference>
<evidence type="ECO:0000259" key="10">
    <source>
        <dbReference type="PROSITE" id="PS50110"/>
    </source>
</evidence>
<dbReference type="Proteomes" id="UP000027142">
    <property type="component" value="Chromosome"/>
</dbReference>
<dbReference type="PROSITE" id="PS50110">
    <property type="entry name" value="RESPONSE_REGULATORY"/>
    <property type="match status" value="1"/>
</dbReference>
<dbReference type="HOGENOM" id="CLU_000445_39_0_9"/>
<dbReference type="PANTHER" id="PTHR45526">
    <property type="entry name" value="TRANSCRIPTIONAL REGULATORY PROTEIN DPIA"/>
    <property type="match status" value="1"/>
</dbReference>
<dbReference type="Pfam" id="PF00072">
    <property type="entry name" value="Response_reg"/>
    <property type="match status" value="1"/>
</dbReference>
<feature type="modified residue" description="4-aspartylphosphate" evidence="9">
    <location>
        <position position="54"/>
    </location>
</feature>
<keyword evidence="2" id="KW-0963">Cytoplasm</keyword>
<keyword evidence="12" id="KW-1185">Reference proteome</keyword>
<evidence type="ECO:0000256" key="7">
    <source>
        <dbReference type="ARBA" id="ARBA00023159"/>
    </source>
</evidence>
<dbReference type="SMART" id="SM00448">
    <property type="entry name" value="REC"/>
    <property type="match status" value="1"/>
</dbReference>
<dbReference type="STRING" id="1246626.BleG1_3675"/>
<evidence type="ECO:0000256" key="5">
    <source>
        <dbReference type="ARBA" id="ARBA00023015"/>
    </source>
</evidence>
<dbReference type="InterPro" id="IPR048714">
    <property type="entry name" value="DpiA-like_HTH"/>
</dbReference>
<keyword evidence="6" id="KW-0238">DNA-binding</keyword>
<evidence type="ECO:0000256" key="3">
    <source>
        <dbReference type="ARBA" id="ARBA00022553"/>
    </source>
</evidence>
<dbReference type="GO" id="GO:0000156">
    <property type="term" value="F:phosphorelay response regulator activity"/>
    <property type="evidence" value="ECO:0007669"/>
    <property type="project" value="TreeGrafter"/>
</dbReference>
<evidence type="ECO:0000256" key="9">
    <source>
        <dbReference type="PROSITE-ProRule" id="PRU00169"/>
    </source>
</evidence>
<dbReference type="GO" id="GO:0003677">
    <property type="term" value="F:DNA binding"/>
    <property type="evidence" value="ECO:0007669"/>
    <property type="project" value="UniProtKB-KW"/>
</dbReference>
<keyword evidence="3 9" id="KW-0597">Phosphoprotein</keyword>
<keyword evidence="5" id="KW-0805">Transcription regulation</keyword>
<evidence type="ECO:0000256" key="1">
    <source>
        <dbReference type="ARBA" id="ARBA00004496"/>
    </source>
</evidence>
<dbReference type="Gene3D" id="3.40.50.2300">
    <property type="match status" value="1"/>
</dbReference>
<gene>
    <name evidence="11" type="ORF">BleG1_3675</name>
</gene>
<evidence type="ECO:0000256" key="8">
    <source>
        <dbReference type="ARBA" id="ARBA00023163"/>
    </source>
</evidence>
<dbReference type="InterPro" id="IPR001789">
    <property type="entry name" value="Sig_transdc_resp-reg_receiver"/>
</dbReference>
<dbReference type="KEGG" id="ble:BleG1_3675"/>
<dbReference type="GO" id="GO:0003700">
    <property type="term" value="F:DNA-binding transcription factor activity"/>
    <property type="evidence" value="ECO:0007669"/>
    <property type="project" value="InterPro"/>
</dbReference>